<evidence type="ECO:0000313" key="2">
    <source>
        <dbReference type="EMBL" id="CAK8986295.1"/>
    </source>
</evidence>
<reference evidence="2 3" key="1">
    <citation type="submission" date="2024-02" db="EMBL/GenBank/DDBJ databases">
        <authorList>
            <person name="Chen Y."/>
            <person name="Shah S."/>
            <person name="Dougan E. K."/>
            <person name="Thang M."/>
            <person name="Chan C."/>
        </authorList>
    </citation>
    <scope>NUCLEOTIDE SEQUENCE [LARGE SCALE GENOMIC DNA]</scope>
</reference>
<gene>
    <name evidence="2" type="ORF">CCMP2556_LOCUS452</name>
</gene>
<evidence type="ECO:0000313" key="3">
    <source>
        <dbReference type="Proteomes" id="UP001642484"/>
    </source>
</evidence>
<comment type="caution">
    <text evidence="2">The sequence shown here is derived from an EMBL/GenBank/DDBJ whole genome shotgun (WGS) entry which is preliminary data.</text>
</comment>
<sequence length="194" mass="21765">MVSSPSSWEDEDLRFPTPFAMRVCTADSSNCHFKMLEKIGSYKVFVALCASNEHALHLRFAEQAGGWTALLSQCRSIHASRRIRRDRCQSSSCSPPHEPRSEDDARHQNLPARNHSDAQRLADEKTRLDGAYEVFELFSLKPVCIVVTKDLAVPDPSTRHAAQRGPEKDAARCSCGRQGDGTRCWARIPPKTDR</sequence>
<proteinExistence type="predicted"/>
<protein>
    <submittedName>
        <fullName evidence="2">Uncharacterized protein</fullName>
    </submittedName>
</protein>
<evidence type="ECO:0000256" key="1">
    <source>
        <dbReference type="SAM" id="MobiDB-lite"/>
    </source>
</evidence>
<accession>A0ABP0H8B7</accession>
<dbReference type="Proteomes" id="UP001642484">
    <property type="component" value="Unassembled WGS sequence"/>
</dbReference>
<feature type="compositionally biased region" description="Basic and acidic residues" evidence="1">
    <location>
        <begin position="97"/>
        <end position="107"/>
    </location>
</feature>
<keyword evidence="3" id="KW-1185">Reference proteome</keyword>
<organism evidence="2 3">
    <name type="scientific">Durusdinium trenchii</name>
    <dbReference type="NCBI Taxonomy" id="1381693"/>
    <lineage>
        <taxon>Eukaryota</taxon>
        <taxon>Sar</taxon>
        <taxon>Alveolata</taxon>
        <taxon>Dinophyceae</taxon>
        <taxon>Suessiales</taxon>
        <taxon>Symbiodiniaceae</taxon>
        <taxon>Durusdinium</taxon>
    </lineage>
</organism>
<name>A0ABP0H8B7_9DINO</name>
<feature type="region of interest" description="Disordered" evidence="1">
    <location>
        <begin position="156"/>
        <end position="181"/>
    </location>
</feature>
<dbReference type="EMBL" id="CAXAMN010000092">
    <property type="protein sequence ID" value="CAK8986295.1"/>
    <property type="molecule type" value="Genomic_DNA"/>
</dbReference>
<feature type="region of interest" description="Disordered" evidence="1">
    <location>
        <begin position="88"/>
        <end position="121"/>
    </location>
</feature>